<dbReference type="EMBL" id="OX459956">
    <property type="protein sequence ID" value="CAI9161010.1"/>
    <property type="molecule type" value="Genomic_DNA"/>
</dbReference>
<keyword evidence="1" id="KW-0812">Transmembrane</keyword>
<feature type="transmembrane region" description="Helical" evidence="1">
    <location>
        <begin position="142"/>
        <end position="166"/>
    </location>
</feature>
<evidence type="ECO:0000313" key="3">
    <source>
        <dbReference type="Proteomes" id="UP001176941"/>
    </source>
</evidence>
<accession>A0ABN8YHH3</accession>
<sequence length="167" mass="18915">MIVTRDTPLPVVGCPTPSPDPSMGFRISLCLDSRVARMQMSSIRVSTEEGQREPELEKYDSNQRLKLRSEGWLQPQNEMWCLQVSGVNLSSESHWICRWLSVEALVSHKSYDHTLRMSSNLLSIPPVPENLPSLEHLSNLPLLTPLLLFPDLAWLSLLFIILCAVVH</sequence>
<protein>
    <submittedName>
        <fullName evidence="2">Uncharacterized protein</fullName>
    </submittedName>
</protein>
<evidence type="ECO:0000256" key="1">
    <source>
        <dbReference type="SAM" id="Phobius"/>
    </source>
</evidence>
<proteinExistence type="predicted"/>
<reference evidence="2" key="1">
    <citation type="submission" date="2023-04" db="EMBL/GenBank/DDBJ databases">
        <authorList>
            <consortium name="ELIXIR-Norway"/>
        </authorList>
    </citation>
    <scope>NUCLEOTIDE SEQUENCE [LARGE SCALE GENOMIC DNA]</scope>
</reference>
<keyword evidence="1" id="KW-0472">Membrane</keyword>
<gene>
    <name evidence="2" type="ORF">MRATA1EN1_LOCUS9972</name>
</gene>
<keyword evidence="3" id="KW-1185">Reference proteome</keyword>
<evidence type="ECO:0000313" key="2">
    <source>
        <dbReference type="EMBL" id="CAI9161010.1"/>
    </source>
</evidence>
<organism evidence="2 3">
    <name type="scientific">Rangifer tarandus platyrhynchus</name>
    <name type="common">Svalbard reindeer</name>
    <dbReference type="NCBI Taxonomy" id="3082113"/>
    <lineage>
        <taxon>Eukaryota</taxon>
        <taxon>Metazoa</taxon>
        <taxon>Chordata</taxon>
        <taxon>Craniata</taxon>
        <taxon>Vertebrata</taxon>
        <taxon>Euteleostomi</taxon>
        <taxon>Mammalia</taxon>
        <taxon>Eutheria</taxon>
        <taxon>Laurasiatheria</taxon>
        <taxon>Artiodactyla</taxon>
        <taxon>Ruminantia</taxon>
        <taxon>Pecora</taxon>
        <taxon>Cervidae</taxon>
        <taxon>Odocoileinae</taxon>
        <taxon>Rangifer</taxon>
    </lineage>
</organism>
<keyword evidence="1" id="KW-1133">Transmembrane helix</keyword>
<dbReference type="Proteomes" id="UP001176941">
    <property type="component" value="Chromosome 20"/>
</dbReference>
<name>A0ABN8YHH3_RANTA</name>